<protein>
    <recommendedName>
        <fullName evidence="2">EthD domain-containing protein</fullName>
    </recommendedName>
</protein>
<evidence type="ECO:0000313" key="4">
    <source>
        <dbReference type="Proteomes" id="UP000193144"/>
    </source>
</evidence>
<proteinExistence type="inferred from homology"/>
<name>A0A1Y2A7T9_9PLEO</name>
<accession>A0A1Y2A7T9</accession>
<evidence type="ECO:0000313" key="3">
    <source>
        <dbReference type="EMBL" id="ORY18573.1"/>
    </source>
</evidence>
<comment type="similarity">
    <text evidence="1">Belongs to the tpcK family.</text>
</comment>
<dbReference type="AlphaFoldDB" id="A0A1Y2A7T9"/>
<dbReference type="InterPro" id="IPR011008">
    <property type="entry name" value="Dimeric_a/b-barrel"/>
</dbReference>
<dbReference type="OrthoDB" id="2519291at2759"/>
<evidence type="ECO:0000259" key="2">
    <source>
        <dbReference type="Pfam" id="PF07110"/>
    </source>
</evidence>
<dbReference type="Pfam" id="PF07110">
    <property type="entry name" value="EthD"/>
    <property type="match status" value="1"/>
</dbReference>
<sequence length="129" mass="14607">MSFVITALETRKPGWTPKQFADYYDNVHVPLLKECVGDDFPISHFRYYIKRVSSAPDFTPLVFAGAPEDIKFDSITIMTVKDDAHATRFHAKYAEPEIYARMEEDAAKYIADAGVKVFGVEAPHITESE</sequence>
<reference evidence="3 4" key="1">
    <citation type="submission" date="2016-07" db="EMBL/GenBank/DDBJ databases">
        <title>Pervasive Adenine N6-methylation of Active Genes in Fungi.</title>
        <authorList>
            <consortium name="DOE Joint Genome Institute"/>
            <person name="Mondo S.J."/>
            <person name="Dannebaum R.O."/>
            <person name="Kuo R.C."/>
            <person name="Labutti K."/>
            <person name="Haridas S."/>
            <person name="Kuo A."/>
            <person name="Salamov A."/>
            <person name="Ahrendt S.R."/>
            <person name="Lipzen A."/>
            <person name="Sullivan W."/>
            <person name="Andreopoulos W.B."/>
            <person name="Clum A."/>
            <person name="Lindquist E."/>
            <person name="Daum C."/>
            <person name="Ramamoorthy G.K."/>
            <person name="Gryganskyi A."/>
            <person name="Culley D."/>
            <person name="Magnuson J.K."/>
            <person name="James T.Y."/>
            <person name="O'Malley M.A."/>
            <person name="Stajich J.E."/>
            <person name="Spatafora J.W."/>
            <person name="Visel A."/>
            <person name="Grigoriev I.V."/>
        </authorList>
    </citation>
    <scope>NUCLEOTIDE SEQUENCE [LARGE SCALE GENOMIC DNA]</scope>
    <source>
        <strain evidence="3 4">CBS 115471</strain>
    </source>
</reference>
<feature type="domain" description="EthD" evidence="2">
    <location>
        <begin position="12"/>
        <end position="111"/>
    </location>
</feature>
<dbReference type="Proteomes" id="UP000193144">
    <property type="component" value="Unassembled WGS sequence"/>
</dbReference>
<comment type="caution">
    <text evidence="3">The sequence shown here is derived from an EMBL/GenBank/DDBJ whole genome shotgun (WGS) entry which is preliminary data.</text>
</comment>
<dbReference type="EMBL" id="MCFA01000006">
    <property type="protein sequence ID" value="ORY18573.1"/>
    <property type="molecule type" value="Genomic_DNA"/>
</dbReference>
<evidence type="ECO:0000256" key="1">
    <source>
        <dbReference type="ARBA" id="ARBA00005986"/>
    </source>
</evidence>
<dbReference type="Gene3D" id="3.30.70.100">
    <property type="match status" value="1"/>
</dbReference>
<dbReference type="InterPro" id="IPR009799">
    <property type="entry name" value="EthD_dom"/>
</dbReference>
<gene>
    <name evidence="3" type="ORF">BCR34DRAFT_528998</name>
</gene>
<organism evidence="3 4">
    <name type="scientific">Clohesyomyces aquaticus</name>
    <dbReference type="NCBI Taxonomy" id="1231657"/>
    <lineage>
        <taxon>Eukaryota</taxon>
        <taxon>Fungi</taxon>
        <taxon>Dikarya</taxon>
        <taxon>Ascomycota</taxon>
        <taxon>Pezizomycotina</taxon>
        <taxon>Dothideomycetes</taxon>
        <taxon>Pleosporomycetidae</taxon>
        <taxon>Pleosporales</taxon>
        <taxon>Lindgomycetaceae</taxon>
        <taxon>Clohesyomyces</taxon>
    </lineage>
</organism>
<dbReference type="GO" id="GO:0016491">
    <property type="term" value="F:oxidoreductase activity"/>
    <property type="evidence" value="ECO:0007669"/>
    <property type="project" value="InterPro"/>
</dbReference>
<keyword evidence="4" id="KW-1185">Reference proteome</keyword>
<dbReference type="SUPFAM" id="SSF54909">
    <property type="entry name" value="Dimeric alpha+beta barrel"/>
    <property type="match status" value="1"/>
</dbReference>